<keyword evidence="3" id="KW-0479">Metal-binding</keyword>
<evidence type="ECO:0000313" key="7">
    <source>
        <dbReference type="EMBL" id="MFA0812054.1"/>
    </source>
</evidence>
<feature type="domain" description="Radical SAM core" evidence="6">
    <location>
        <begin position="184"/>
        <end position="397"/>
    </location>
</feature>
<keyword evidence="5" id="KW-0411">Iron-sulfur</keyword>
<dbReference type="Gene3D" id="3.20.20.70">
    <property type="entry name" value="Aldolase class I"/>
    <property type="match status" value="1"/>
</dbReference>
<dbReference type="CDD" id="cd01335">
    <property type="entry name" value="Radical_SAM"/>
    <property type="match status" value="1"/>
</dbReference>
<accession>A0ABV4P176</accession>
<dbReference type="Pfam" id="PF04055">
    <property type="entry name" value="Radical_SAM"/>
    <property type="match status" value="1"/>
</dbReference>
<dbReference type="PANTHER" id="PTHR43409:SF7">
    <property type="entry name" value="BLL1977 PROTEIN"/>
    <property type="match status" value="1"/>
</dbReference>
<dbReference type="Proteomes" id="UP001569428">
    <property type="component" value="Unassembled WGS sequence"/>
</dbReference>
<dbReference type="PANTHER" id="PTHR43409">
    <property type="entry name" value="ANAEROBIC MAGNESIUM-PROTOPORPHYRIN IX MONOMETHYL ESTER CYCLASE-RELATED"/>
    <property type="match status" value="1"/>
</dbReference>
<sequence>MKILFLSPSGAPEFKLNLFRRFTEIGELVGYLSSMEGIEVEYFDAVLEGATNFEIIGKFCEKVDLVIFYTRVSDAPEVVYLAGVLKSISPKTEVFVYGDATFFIPQFFVRSEIEYVHLSGDPESAVDGVLKLHRKEVLQYPGLMAFGKPPKSSGLNVSADNWGWPALSQLPIDAYLKYYTEKKKDKPFETSFTVSRGCGTNCTYCPVPKKEGVKDRRRSIDQVISWIERTKHFAGMVKLHTPDIAGDPGWMSDFSEAIASMKSAPQWRSIAILNNLTTDLIDSIKGSGCWMIGFGLETMSLNRKLGPKGEQSHLIRCLKAMLDNKIIPEAFLMIGYPGQKDKDIRYMISLLRDYNVVIRPTGFTPFYRLRNLSVTELESLDLRRWDKRTFYDEKSARHISKDLFYRAILRDWDYVLSSAHQVEDQEIPTEREVLWMPAN</sequence>
<evidence type="ECO:0000256" key="5">
    <source>
        <dbReference type="ARBA" id="ARBA00023014"/>
    </source>
</evidence>
<dbReference type="SFLD" id="SFLDS00029">
    <property type="entry name" value="Radical_SAM"/>
    <property type="match status" value="1"/>
</dbReference>
<keyword evidence="8" id="KW-1185">Reference proteome</keyword>
<dbReference type="InterPro" id="IPR007197">
    <property type="entry name" value="rSAM"/>
</dbReference>
<dbReference type="InterPro" id="IPR006638">
    <property type="entry name" value="Elp3/MiaA/NifB-like_rSAM"/>
</dbReference>
<evidence type="ECO:0000313" key="8">
    <source>
        <dbReference type="Proteomes" id="UP001569428"/>
    </source>
</evidence>
<dbReference type="InterPro" id="IPR058240">
    <property type="entry name" value="rSAM_sf"/>
</dbReference>
<protein>
    <submittedName>
        <fullName evidence="7">Radical SAM protein</fullName>
    </submittedName>
</protein>
<reference evidence="7 8" key="1">
    <citation type="submission" date="2024-08" db="EMBL/GenBank/DDBJ databases">
        <authorList>
            <person name="Ishaq N."/>
        </authorList>
    </citation>
    <scope>NUCLEOTIDE SEQUENCE [LARGE SCALE GENOMIC DNA]</scope>
    <source>
        <strain evidence="7 8">DSM 18651</strain>
    </source>
</reference>
<comment type="caution">
    <text evidence="7">The sequence shown here is derived from an EMBL/GenBank/DDBJ whole genome shotgun (WGS) entry which is preliminary data.</text>
</comment>
<evidence type="ECO:0000256" key="1">
    <source>
        <dbReference type="ARBA" id="ARBA00001966"/>
    </source>
</evidence>
<evidence type="ECO:0000256" key="3">
    <source>
        <dbReference type="ARBA" id="ARBA00022723"/>
    </source>
</evidence>
<keyword evidence="2" id="KW-0949">S-adenosyl-L-methionine</keyword>
<dbReference type="RefSeq" id="WP_371839668.1">
    <property type="nucleotide sequence ID" value="NZ_JBGMEK010000031.1"/>
</dbReference>
<evidence type="ECO:0000256" key="2">
    <source>
        <dbReference type="ARBA" id="ARBA00022691"/>
    </source>
</evidence>
<dbReference type="EMBL" id="JBGMEK010000031">
    <property type="protein sequence ID" value="MFA0812054.1"/>
    <property type="molecule type" value="Genomic_DNA"/>
</dbReference>
<dbReference type="InterPro" id="IPR013785">
    <property type="entry name" value="Aldolase_TIM"/>
</dbReference>
<comment type="cofactor">
    <cofactor evidence="1">
        <name>[4Fe-4S] cluster</name>
        <dbReference type="ChEBI" id="CHEBI:49883"/>
    </cofactor>
</comment>
<organism evidence="7 8">
    <name type="scientific">Microbulbifer epialgicus</name>
    <dbReference type="NCBI Taxonomy" id="393907"/>
    <lineage>
        <taxon>Bacteria</taxon>
        <taxon>Pseudomonadati</taxon>
        <taxon>Pseudomonadota</taxon>
        <taxon>Gammaproteobacteria</taxon>
        <taxon>Cellvibrionales</taxon>
        <taxon>Microbulbiferaceae</taxon>
        <taxon>Microbulbifer</taxon>
    </lineage>
</organism>
<name>A0ABV4P176_9GAMM</name>
<dbReference type="InterPro" id="IPR051198">
    <property type="entry name" value="BchE-like"/>
</dbReference>
<dbReference type="SMART" id="SM00729">
    <property type="entry name" value="Elp3"/>
    <property type="match status" value="1"/>
</dbReference>
<evidence type="ECO:0000259" key="6">
    <source>
        <dbReference type="PROSITE" id="PS51918"/>
    </source>
</evidence>
<dbReference type="SUPFAM" id="SSF102114">
    <property type="entry name" value="Radical SAM enzymes"/>
    <property type="match status" value="1"/>
</dbReference>
<gene>
    <name evidence="7" type="ORF">ACCI49_14135</name>
</gene>
<keyword evidence="4" id="KW-0408">Iron</keyword>
<proteinExistence type="predicted"/>
<dbReference type="PROSITE" id="PS51918">
    <property type="entry name" value="RADICAL_SAM"/>
    <property type="match status" value="1"/>
</dbReference>
<dbReference type="SFLD" id="SFLDG01082">
    <property type="entry name" value="B12-binding_domain_containing"/>
    <property type="match status" value="1"/>
</dbReference>
<evidence type="ECO:0000256" key="4">
    <source>
        <dbReference type="ARBA" id="ARBA00023004"/>
    </source>
</evidence>